<comment type="caution">
    <text evidence="1">The sequence shown here is derived from an EMBL/GenBank/DDBJ whole genome shotgun (WGS) entry which is preliminary data.</text>
</comment>
<evidence type="ECO:0000313" key="2">
    <source>
        <dbReference type="Proteomes" id="UP000304953"/>
    </source>
</evidence>
<keyword evidence="2" id="KW-1185">Reference proteome</keyword>
<proteinExistence type="predicted"/>
<reference evidence="1" key="1">
    <citation type="submission" date="2019-04" db="EMBL/GenBank/DDBJ databases">
        <title>Microbes associate with the intestines of laboratory mice.</title>
        <authorList>
            <person name="Navarre W."/>
            <person name="Wong E."/>
            <person name="Huang K."/>
            <person name="Tropini C."/>
            <person name="Ng K."/>
            <person name="Yu B."/>
        </authorList>
    </citation>
    <scope>NUCLEOTIDE SEQUENCE</scope>
    <source>
        <strain evidence="1">NM01_1-7b</strain>
    </source>
</reference>
<sequence length="128" mass="15261">MNARIAELHSKVFSTPRNSPEREQAINSLSDSEREAVFNLEKDYMLGRITRQDIAEMKQEGNETMTYAQYKKIMDNDCKGQLRELSQFAKENRELYRQYSDRYGKEREAERKSRFTESTFKNKPFSIR</sequence>
<evidence type="ECO:0000313" key="1">
    <source>
        <dbReference type="EMBL" id="TGY85670.1"/>
    </source>
</evidence>
<protein>
    <submittedName>
        <fullName evidence="1">Uncharacterized protein</fullName>
    </submittedName>
</protein>
<organism evidence="1 2">
    <name type="scientific">Petralouisia muris</name>
    <dbReference type="NCBI Taxonomy" id="3032872"/>
    <lineage>
        <taxon>Bacteria</taxon>
        <taxon>Bacillati</taxon>
        <taxon>Bacillota</taxon>
        <taxon>Clostridia</taxon>
        <taxon>Lachnospirales</taxon>
        <taxon>Lachnospiraceae</taxon>
        <taxon>Petralouisia</taxon>
    </lineage>
</organism>
<accession>A0AC61RKQ7</accession>
<dbReference type="EMBL" id="SRYA01000177">
    <property type="protein sequence ID" value="TGY85670.1"/>
    <property type="molecule type" value="Genomic_DNA"/>
</dbReference>
<gene>
    <name evidence="1" type="ORF">E5329_28795</name>
</gene>
<dbReference type="Proteomes" id="UP000304953">
    <property type="component" value="Unassembled WGS sequence"/>
</dbReference>
<name>A0AC61RKQ7_9FIRM</name>